<comment type="caution">
    <text evidence="1">The sequence shown here is derived from an EMBL/GenBank/DDBJ whole genome shotgun (WGS) entry which is preliminary data.</text>
</comment>
<name>A0ACC2T4B1_9FUNG</name>
<accession>A0ACC2T4B1</accession>
<evidence type="ECO:0000313" key="2">
    <source>
        <dbReference type="Proteomes" id="UP001165960"/>
    </source>
</evidence>
<organism evidence="1 2">
    <name type="scientific">Entomophthora muscae</name>
    <dbReference type="NCBI Taxonomy" id="34485"/>
    <lineage>
        <taxon>Eukaryota</taxon>
        <taxon>Fungi</taxon>
        <taxon>Fungi incertae sedis</taxon>
        <taxon>Zoopagomycota</taxon>
        <taxon>Entomophthoromycotina</taxon>
        <taxon>Entomophthoromycetes</taxon>
        <taxon>Entomophthorales</taxon>
        <taxon>Entomophthoraceae</taxon>
        <taxon>Entomophthora</taxon>
    </lineage>
</organism>
<proteinExistence type="predicted"/>
<protein>
    <submittedName>
        <fullName evidence="1">Uncharacterized protein</fullName>
    </submittedName>
</protein>
<sequence>MVAPIKSTKLQMAGFKDMKLVYNLKARCSLPLKKKTYQNNIRHPRSVPNPFTTPSHFLDLEQLLLI</sequence>
<evidence type="ECO:0000313" key="1">
    <source>
        <dbReference type="EMBL" id="KAJ9069341.1"/>
    </source>
</evidence>
<dbReference type="EMBL" id="QTSX02003638">
    <property type="protein sequence ID" value="KAJ9069341.1"/>
    <property type="molecule type" value="Genomic_DNA"/>
</dbReference>
<gene>
    <name evidence="1" type="ORF">DSO57_1019479</name>
</gene>
<reference evidence="1" key="1">
    <citation type="submission" date="2022-04" db="EMBL/GenBank/DDBJ databases">
        <title>Genome of the entomopathogenic fungus Entomophthora muscae.</title>
        <authorList>
            <person name="Elya C."/>
            <person name="Lovett B.R."/>
            <person name="Lee E."/>
            <person name="Macias A.M."/>
            <person name="Hajek A.E."/>
            <person name="De Bivort B.L."/>
            <person name="Kasson M.T."/>
            <person name="De Fine Licht H.H."/>
            <person name="Stajich J.E."/>
        </authorList>
    </citation>
    <scope>NUCLEOTIDE SEQUENCE</scope>
    <source>
        <strain evidence="1">Berkeley</strain>
    </source>
</reference>
<dbReference type="Proteomes" id="UP001165960">
    <property type="component" value="Unassembled WGS sequence"/>
</dbReference>
<keyword evidence="2" id="KW-1185">Reference proteome</keyword>